<dbReference type="GO" id="GO:0003677">
    <property type="term" value="F:DNA binding"/>
    <property type="evidence" value="ECO:0007669"/>
    <property type="project" value="UniProtKB-UniRule"/>
</dbReference>
<keyword evidence="4" id="KW-0804">Transcription</keyword>
<keyword evidence="3 5" id="KW-0238">DNA-binding</keyword>
<dbReference type="InterPro" id="IPR016032">
    <property type="entry name" value="Sig_transdc_resp-reg_C-effctor"/>
</dbReference>
<dbReference type="AlphaFoldDB" id="A0A516NGN9"/>
<evidence type="ECO:0000313" key="7">
    <source>
        <dbReference type="EMBL" id="QDP78045.1"/>
    </source>
</evidence>
<keyword evidence="2" id="KW-0805">Transcription regulation</keyword>
<dbReference type="Pfam" id="PF03704">
    <property type="entry name" value="BTAD"/>
    <property type="match status" value="1"/>
</dbReference>
<dbReference type="Gene3D" id="3.40.50.300">
    <property type="entry name" value="P-loop containing nucleotide triphosphate hydrolases"/>
    <property type="match status" value="1"/>
</dbReference>
<dbReference type="InterPro" id="IPR051677">
    <property type="entry name" value="AfsR-DnrI-RedD_regulator"/>
</dbReference>
<protein>
    <submittedName>
        <fullName evidence="7">AAA family ATPase</fullName>
    </submittedName>
</protein>
<dbReference type="CDD" id="cd15831">
    <property type="entry name" value="BTAD"/>
    <property type="match status" value="1"/>
</dbReference>
<dbReference type="Pfam" id="PF13191">
    <property type="entry name" value="AAA_16"/>
    <property type="match status" value="1"/>
</dbReference>
<dbReference type="InterPro" id="IPR036388">
    <property type="entry name" value="WH-like_DNA-bd_sf"/>
</dbReference>
<evidence type="ECO:0000256" key="2">
    <source>
        <dbReference type="ARBA" id="ARBA00023015"/>
    </source>
</evidence>
<dbReference type="InterPro" id="IPR001867">
    <property type="entry name" value="OmpR/PhoB-type_DNA-bd"/>
</dbReference>
<dbReference type="InterPro" id="IPR041664">
    <property type="entry name" value="AAA_16"/>
</dbReference>
<evidence type="ECO:0000256" key="1">
    <source>
        <dbReference type="ARBA" id="ARBA00005820"/>
    </source>
</evidence>
<dbReference type="GO" id="GO:0000160">
    <property type="term" value="P:phosphorelay signal transduction system"/>
    <property type="evidence" value="ECO:0007669"/>
    <property type="project" value="InterPro"/>
</dbReference>
<comment type="similarity">
    <text evidence="1">Belongs to the AfsR/DnrI/RedD regulatory family.</text>
</comment>
<evidence type="ECO:0000256" key="4">
    <source>
        <dbReference type="ARBA" id="ARBA00023163"/>
    </source>
</evidence>
<name>A0A516NGN9_9NOCA</name>
<proteinExistence type="inferred from homology"/>
<dbReference type="Gene3D" id="1.25.40.10">
    <property type="entry name" value="Tetratricopeptide repeat domain"/>
    <property type="match status" value="1"/>
</dbReference>
<dbReference type="GO" id="GO:0006355">
    <property type="term" value="P:regulation of DNA-templated transcription"/>
    <property type="evidence" value="ECO:0007669"/>
    <property type="project" value="InterPro"/>
</dbReference>
<evidence type="ECO:0000256" key="5">
    <source>
        <dbReference type="PROSITE-ProRule" id="PRU01091"/>
    </source>
</evidence>
<dbReference type="Proteomes" id="UP000317039">
    <property type="component" value="Chromosome"/>
</dbReference>
<dbReference type="SMART" id="SM00862">
    <property type="entry name" value="Trans_reg_C"/>
    <property type="match status" value="1"/>
</dbReference>
<dbReference type="SUPFAM" id="SSF52540">
    <property type="entry name" value="P-loop containing nucleoside triphosphate hydrolases"/>
    <property type="match status" value="1"/>
</dbReference>
<dbReference type="PANTHER" id="PTHR35807">
    <property type="entry name" value="TRANSCRIPTIONAL REGULATOR REDD-RELATED"/>
    <property type="match status" value="1"/>
</dbReference>
<dbReference type="SUPFAM" id="SSF48452">
    <property type="entry name" value="TPR-like"/>
    <property type="match status" value="1"/>
</dbReference>
<evidence type="ECO:0000256" key="3">
    <source>
        <dbReference type="ARBA" id="ARBA00023125"/>
    </source>
</evidence>
<dbReference type="Pfam" id="PF00486">
    <property type="entry name" value="Trans_reg_C"/>
    <property type="match status" value="1"/>
</dbReference>
<dbReference type="SMART" id="SM01043">
    <property type="entry name" value="BTAD"/>
    <property type="match status" value="1"/>
</dbReference>
<dbReference type="EMBL" id="CP041695">
    <property type="protein sequence ID" value="QDP78045.1"/>
    <property type="molecule type" value="Genomic_DNA"/>
</dbReference>
<sequence>MGQYDLALRQIVNIQQTAEVRPRMRENTWRAGKVMNDRRIRVLGPLRVVIDGTPVDIRGRLPRTLLGRLVVAHGRVLSVDRLVDDIWEGTPPSSAASVLQVQIHKLRTVFEPRRHRRAPATVLVSEGGGYALRLAVEQVDAWHFEALLRVYQDRLRESGTGIDPADRCRLLDAALACWDGAALESFQDAGWAVGEADRLTDLRLLAAELRAQAALALDRPTEVVTGLRPLLDQRPGREEGARLLAIAQYRLGQQAEALATLRRAGEYLVREIGVYPGRRLRDLESAILNQTDPLQVGPTVHAIAETPAAGRDSALDPGPSGGAHTGYPRQFAAVLAAAAEAWARGARPIWLAGAAGMGKTYLAESVAAELRRRSWTVATGRCVDGGPPARAWADIAASLDGPAGFAESLSAARYFDVARTIAQRCRTVAAARPVALVLEDLQYADPVTLHILRLLTAWLRRAPVLLILTLRPAEAGPELRATVTALADRTVSWEELNGVGPDTVARMVRTAGGTAVDRDTIAALRERTGGNPLFVRELAGIAAQHGDIRELPPRVRDIVRARIERLPAEVIRTLRYTARLGDDADVAGLLALLGCSETALLDRITTAQAAGIIRFDPVGRIGFEHSLIREVLEYGFPEEWPTGERASPRQRESGR</sequence>
<dbReference type="InterPro" id="IPR005158">
    <property type="entry name" value="BTAD"/>
</dbReference>
<dbReference type="PANTHER" id="PTHR35807:SF1">
    <property type="entry name" value="TRANSCRIPTIONAL REGULATOR REDD"/>
    <property type="match status" value="1"/>
</dbReference>
<evidence type="ECO:0000313" key="8">
    <source>
        <dbReference type="Proteomes" id="UP000317039"/>
    </source>
</evidence>
<dbReference type="InterPro" id="IPR027417">
    <property type="entry name" value="P-loop_NTPase"/>
</dbReference>
<reference evidence="7 8" key="1">
    <citation type="submission" date="2019-07" db="EMBL/GenBank/DDBJ databases">
        <title>Complete Genome Sequence and Methylome Analysis of Nocardia otitidis-caviarum NEB252.</title>
        <authorList>
            <person name="Fomenkov A."/>
            <person name="Anton B.P."/>
            <person name="Vincze T."/>
            <person name="Roberts R.J."/>
        </authorList>
    </citation>
    <scope>NUCLEOTIDE SEQUENCE [LARGE SCALE GENOMIC DNA]</scope>
    <source>
        <strain evidence="7 8">NEB252</strain>
    </source>
</reference>
<dbReference type="PROSITE" id="PS51755">
    <property type="entry name" value="OMPR_PHOB"/>
    <property type="match status" value="1"/>
</dbReference>
<accession>A0A516NGN9</accession>
<dbReference type="KEGG" id="nod:FOH10_04125"/>
<gene>
    <name evidence="7" type="ORF">FOH10_04125</name>
</gene>
<dbReference type="Gene3D" id="1.10.10.10">
    <property type="entry name" value="Winged helix-like DNA-binding domain superfamily/Winged helix DNA-binding domain"/>
    <property type="match status" value="1"/>
</dbReference>
<dbReference type="SUPFAM" id="SSF46894">
    <property type="entry name" value="C-terminal effector domain of the bipartite response regulators"/>
    <property type="match status" value="1"/>
</dbReference>
<evidence type="ECO:0000259" key="6">
    <source>
        <dbReference type="PROSITE" id="PS51755"/>
    </source>
</evidence>
<feature type="DNA-binding region" description="OmpR/PhoB-type" evidence="5">
    <location>
        <begin position="26"/>
        <end position="134"/>
    </location>
</feature>
<feature type="domain" description="OmpR/PhoB-type" evidence="6">
    <location>
        <begin position="26"/>
        <end position="134"/>
    </location>
</feature>
<organism evidence="7 8">
    <name type="scientific">Nocardia otitidiscaviarum</name>
    <dbReference type="NCBI Taxonomy" id="1823"/>
    <lineage>
        <taxon>Bacteria</taxon>
        <taxon>Bacillati</taxon>
        <taxon>Actinomycetota</taxon>
        <taxon>Actinomycetes</taxon>
        <taxon>Mycobacteriales</taxon>
        <taxon>Nocardiaceae</taxon>
        <taxon>Nocardia</taxon>
    </lineage>
</organism>
<dbReference type="InterPro" id="IPR011990">
    <property type="entry name" value="TPR-like_helical_dom_sf"/>
</dbReference>